<proteinExistence type="predicted"/>
<keyword evidence="7" id="KW-0136">Cellulose degradation</keyword>
<dbReference type="Pfam" id="PF00553">
    <property type="entry name" value="CBM_2"/>
    <property type="match status" value="1"/>
</dbReference>
<dbReference type="RefSeq" id="WP_168050409.1">
    <property type="nucleotide sequence ID" value="NZ_JAATJR010000004.1"/>
</dbReference>
<dbReference type="Pfam" id="PF00150">
    <property type="entry name" value="Cellulase"/>
    <property type="match status" value="1"/>
</dbReference>
<dbReference type="InterPro" id="IPR001547">
    <property type="entry name" value="Glyco_hydro_5"/>
</dbReference>
<protein>
    <recommendedName>
        <fullName evidence="2">cellulase</fullName>
        <ecNumber evidence="2">3.2.1.4</ecNumber>
    </recommendedName>
</protein>
<dbReference type="InterPro" id="IPR003644">
    <property type="entry name" value="Calx_beta"/>
</dbReference>
<sequence length="797" mass="84204">MPVEVAFSRSSDWGHGFVGQVVLDTDRALAGWTLAFDAGFIIDNIWGAEVVSQADGRVVLRNAPWNADVPAGGRITLGFTAGPGGSVPDPSDWQLDVPGLVPPTPPEVDIAGVTMLESEGVALFRIGLSHAATAPVTVSYATEAGTARAGTDFRAALGSVTFAAGETSRVVAVTLVDDAVAEGTESFNLRLTGASGGTLGAAVAEAVVLNDDGPRIEIADASVVERNSGQASLSFTVTLAEASTKAVLVRFATADGTAVAGEDYLASSGTLRFDPGETSRNIVVKVLGDRVIEADETVLLHLSHAVRGVLADGAATGTLRNDDLPRLMTADAATITEGDPGGRGLQGVLSTAGREIVDATGAPARIAALNWFGMETTAFAPHGLHLRNWREMMEQMAELGFNAIRLPFSAEAIQKGGTPNGIDFRLNPDLAGLTPVQIIDRIVEHAGEIGLRIILDHHRSSAGNGPNGNGLWYEGEYTTARWVKMWEELATRYAGNPTVIGADLHNEPHGANWKSWATAAEIAGNAVLAKNPDWLILVEGVGQHDGEHYWWGGNLAGARDRPILLNQPDKLVYAPHDYPNSVFPQPFFYAADFPDNLPAIFDRMWGYLWREGTAPVLVGELGSRLTDPRDQAWMEKITAYLGGDTNADGVQDVAGAGVSYAWWSWNPNSGDTGGILADDWHSVNFDKIAALQPILPDVAQASRQAVFTVSLTAPGVAPVTVGWQTMPGTADETDYVAAAGTLVFAPGETSKTVAITLRPDEVAEGTEWFRLALTSPDGATIADGNGIARITDDDWVV</sequence>
<dbReference type="Gene3D" id="2.60.40.290">
    <property type="match status" value="1"/>
</dbReference>
<dbReference type="PROSITE" id="PS00659">
    <property type="entry name" value="GLYCOSYL_HYDROL_F5"/>
    <property type="match status" value="1"/>
</dbReference>
<dbReference type="InterPro" id="IPR017853">
    <property type="entry name" value="GH"/>
</dbReference>
<keyword evidence="6" id="KW-0106">Calcium</keyword>
<gene>
    <name evidence="12" type="ORF">HB662_13875</name>
</gene>
<dbReference type="EMBL" id="JAAVTX010000004">
    <property type="protein sequence ID" value="NKE45875.1"/>
    <property type="molecule type" value="Genomic_DNA"/>
</dbReference>
<keyword evidence="10" id="KW-0624">Polysaccharide degradation</keyword>
<keyword evidence="8" id="KW-0119">Carbohydrate metabolism</keyword>
<dbReference type="Pfam" id="PF03160">
    <property type="entry name" value="Calx-beta"/>
    <property type="match status" value="3"/>
</dbReference>
<dbReference type="InterPro" id="IPR038081">
    <property type="entry name" value="CalX-like_sf"/>
</dbReference>
<evidence type="ECO:0000256" key="9">
    <source>
        <dbReference type="ARBA" id="ARBA00023295"/>
    </source>
</evidence>
<dbReference type="SMART" id="SM00637">
    <property type="entry name" value="CBD_II"/>
    <property type="match status" value="1"/>
</dbReference>
<dbReference type="EC" id="3.2.1.4" evidence="2"/>
<dbReference type="PANTHER" id="PTHR35923:SF2">
    <property type="entry name" value="ENDOGLUCANASE"/>
    <property type="match status" value="1"/>
</dbReference>
<evidence type="ECO:0000256" key="7">
    <source>
        <dbReference type="ARBA" id="ARBA00023001"/>
    </source>
</evidence>
<keyword evidence="5" id="KW-0378">Hydrolase</keyword>
<evidence type="ECO:0000256" key="1">
    <source>
        <dbReference type="ARBA" id="ARBA00000966"/>
    </source>
</evidence>
<keyword evidence="13" id="KW-1185">Reference proteome</keyword>
<dbReference type="Gene3D" id="3.20.20.80">
    <property type="entry name" value="Glycosidases"/>
    <property type="match status" value="1"/>
</dbReference>
<evidence type="ECO:0000256" key="4">
    <source>
        <dbReference type="ARBA" id="ARBA00022737"/>
    </source>
</evidence>
<evidence type="ECO:0000256" key="2">
    <source>
        <dbReference type="ARBA" id="ARBA00012601"/>
    </source>
</evidence>
<comment type="caution">
    <text evidence="12">The sequence shown here is derived from an EMBL/GenBank/DDBJ whole genome shotgun (WGS) entry which is preliminary data.</text>
</comment>
<evidence type="ECO:0000256" key="6">
    <source>
        <dbReference type="ARBA" id="ARBA00022837"/>
    </source>
</evidence>
<dbReference type="SUPFAM" id="SSF51445">
    <property type="entry name" value="(Trans)glycosidases"/>
    <property type="match status" value="1"/>
</dbReference>
<evidence type="ECO:0000256" key="10">
    <source>
        <dbReference type="ARBA" id="ARBA00023326"/>
    </source>
</evidence>
<organism evidence="12 13">
    <name type="scientific">Falsiroseomonas frigidaquae</name>
    <dbReference type="NCBI Taxonomy" id="487318"/>
    <lineage>
        <taxon>Bacteria</taxon>
        <taxon>Pseudomonadati</taxon>
        <taxon>Pseudomonadota</taxon>
        <taxon>Alphaproteobacteria</taxon>
        <taxon>Acetobacterales</taxon>
        <taxon>Roseomonadaceae</taxon>
        <taxon>Falsiroseomonas</taxon>
    </lineage>
</organism>
<accession>A0ABX1F0K6</accession>
<dbReference type="InterPro" id="IPR018087">
    <property type="entry name" value="Glyco_hydro_5_CS"/>
</dbReference>
<dbReference type="InterPro" id="IPR001919">
    <property type="entry name" value="CBD2"/>
</dbReference>
<dbReference type="SUPFAM" id="SSF141072">
    <property type="entry name" value="CalX-like"/>
    <property type="match status" value="3"/>
</dbReference>
<dbReference type="Gene3D" id="2.60.40.2030">
    <property type="match status" value="3"/>
</dbReference>
<dbReference type="PANTHER" id="PTHR35923">
    <property type="entry name" value="MAJOR EXTRACELLULAR ENDOGLUCANASE"/>
    <property type="match status" value="1"/>
</dbReference>
<comment type="catalytic activity">
    <reaction evidence="1">
        <text>Endohydrolysis of (1-&gt;4)-beta-D-glucosidic linkages in cellulose, lichenin and cereal beta-D-glucans.</text>
        <dbReference type="EC" id="3.2.1.4"/>
    </reaction>
</comment>
<evidence type="ECO:0000313" key="13">
    <source>
        <dbReference type="Proteomes" id="UP000765160"/>
    </source>
</evidence>
<dbReference type="Proteomes" id="UP000765160">
    <property type="component" value="Unassembled WGS sequence"/>
</dbReference>
<dbReference type="SMART" id="SM00237">
    <property type="entry name" value="Calx_beta"/>
    <property type="match status" value="3"/>
</dbReference>
<feature type="domain" description="CBM2" evidence="11">
    <location>
        <begin position="1"/>
        <end position="105"/>
    </location>
</feature>
<reference evidence="12 13" key="1">
    <citation type="submission" date="2020-03" db="EMBL/GenBank/DDBJ databases">
        <title>Roseomonas selenitidurans sp. nov. isolated from soil.</title>
        <authorList>
            <person name="Liu H."/>
        </authorList>
    </citation>
    <scope>NUCLEOTIDE SEQUENCE [LARGE SCALE GENOMIC DNA]</scope>
    <source>
        <strain evidence="12 13">JCM 15073</strain>
    </source>
</reference>
<dbReference type="InterPro" id="IPR008965">
    <property type="entry name" value="CBM2/CBM3_carb-bd_dom_sf"/>
</dbReference>
<evidence type="ECO:0000256" key="3">
    <source>
        <dbReference type="ARBA" id="ARBA00022729"/>
    </source>
</evidence>
<dbReference type="InterPro" id="IPR012291">
    <property type="entry name" value="CBM2_carb-bd_dom_sf"/>
</dbReference>
<keyword evidence="9" id="KW-0326">Glycosidase</keyword>
<evidence type="ECO:0000313" key="12">
    <source>
        <dbReference type="EMBL" id="NKE45875.1"/>
    </source>
</evidence>
<keyword evidence="3" id="KW-0732">Signal</keyword>
<evidence type="ECO:0000256" key="5">
    <source>
        <dbReference type="ARBA" id="ARBA00022801"/>
    </source>
</evidence>
<evidence type="ECO:0000259" key="11">
    <source>
        <dbReference type="PROSITE" id="PS51173"/>
    </source>
</evidence>
<keyword evidence="4" id="KW-0677">Repeat</keyword>
<evidence type="ECO:0000256" key="8">
    <source>
        <dbReference type="ARBA" id="ARBA00023277"/>
    </source>
</evidence>
<dbReference type="PROSITE" id="PS51173">
    <property type="entry name" value="CBM2"/>
    <property type="match status" value="1"/>
</dbReference>
<dbReference type="SUPFAM" id="SSF49384">
    <property type="entry name" value="Carbohydrate-binding domain"/>
    <property type="match status" value="1"/>
</dbReference>
<name>A0ABX1F0K6_9PROT</name>